<reference evidence="3" key="1">
    <citation type="journal article" date="2011" name="Proc. Natl. Acad. Sci. U.S.A.">
        <title>Obligate biotrophy features unraveled by the genomic analysis of rust fungi.</title>
        <authorList>
            <person name="Duplessis S."/>
            <person name="Cuomo C.A."/>
            <person name="Lin Y.-C."/>
            <person name="Aerts A."/>
            <person name="Tisserant E."/>
            <person name="Veneault-Fourrey C."/>
            <person name="Joly D.L."/>
            <person name="Hacquard S."/>
            <person name="Amselem J."/>
            <person name="Cantarel B.L."/>
            <person name="Chiu R."/>
            <person name="Coutinho P.M."/>
            <person name="Feau N."/>
            <person name="Field M."/>
            <person name="Frey P."/>
            <person name="Gelhaye E."/>
            <person name="Goldberg J."/>
            <person name="Grabherr M.G."/>
            <person name="Kodira C.D."/>
            <person name="Kohler A."/>
            <person name="Kuees U."/>
            <person name="Lindquist E.A."/>
            <person name="Lucas S.M."/>
            <person name="Mago R."/>
            <person name="Mauceli E."/>
            <person name="Morin E."/>
            <person name="Murat C."/>
            <person name="Pangilinan J.L."/>
            <person name="Park R."/>
            <person name="Pearson M."/>
            <person name="Quesneville H."/>
            <person name="Rouhier N."/>
            <person name="Sakthikumar S."/>
            <person name="Salamov A.A."/>
            <person name="Schmutz J."/>
            <person name="Selles B."/>
            <person name="Shapiro H."/>
            <person name="Tanguay P."/>
            <person name="Tuskan G.A."/>
            <person name="Henrissat B."/>
            <person name="Van de Peer Y."/>
            <person name="Rouze P."/>
            <person name="Ellis J.G."/>
            <person name="Dodds P.N."/>
            <person name="Schein J.E."/>
            <person name="Zhong S."/>
            <person name="Hamelin R.C."/>
            <person name="Grigoriev I.V."/>
            <person name="Szabo L.J."/>
            <person name="Martin F."/>
        </authorList>
    </citation>
    <scope>NUCLEOTIDE SEQUENCE [LARGE SCALE GENOMIC DNA]</scope>
    <source>
        <strain evidence="3">98AG31 / pathotype 3-4-7</strain>
    </source>
</reference>
<evidence type="ECO:0000313" key="2">
    <source>
        <dbReference type="EMBL" id="EGF99653.1"/>
    </source>
</evidence>
<dbReference type="InParanoid" id="F4S6W7"/>
<gene>
    <name evidence="2" type="ORF">MELLADRAFT_68462</name>
</gene>
<dbReference type="AlphaFoldDB" id="F4S6W7"/>
<evidence type="ECO:0000313" key="3">
    <source>
        <dbReference type="Proteomes" id="UP000001072"/>
    </source>
</evidence>
<dbReference type="Proteomes" id="UP000001072">
    <property type="component" value="Unassembled WGS sequence"/>
</dbReference>
<keyword evidence="3" id="KW-1185">Reference proteome</keyword>
<accession>F4S6W7</accession>
<evidence type="ECO:0000256" key="1">
    <source>
        <dbReference type="SAM" id="MobiDB-lite"/>
    </source>
</evidence>
<protein>
    <submittedName>
        <fullName evidence="2">Uncharacterized protein</fullName>
    </submittedName>
</protein>
<dbReference type="GeneID" id="18931039"/>
<dbReference type="HOGENOM" id="CLU_1129273_0_0_1"/>
<dbReference type="VEuPathDB" id="FungiDB:MELLADRAFT_68462"/>
<dbReference type="EMBL" id="GL883156">
    <property type="protein sequence ID" value="EGF99653.1"/>
    <property type="molecule type" value="Genomic_DNA"/>
</dbReference>
<dbReference type="RefSeq" id="XP_007417069.1">
    <property type="nucleotide sequence ID" value="XM_007417007.1"/>
</dbReference>
<organism evidence="3">
    <name type="scientific">Melampsora larici-populina (strain 98AG31 / pathotype 3-4-7)</name>
    <name type="common">Poplar leaf rust fungus</name>
    <dbReference type="NCBI Taxonomy" id="747676"/>
    <lineage>
        <taxon>Eukaryota</taxon>
        <taxon>Fungi</taxon>
        <taxon>Dikarya</taxon>
        <taxon>Basidiomycota</taxon>
        <taxon>Pucciniomycotina</taxon>
        <taxon>Pucciniomycetes</taxon>
        <taxon>Pucciniales</taxon>
        <taxon>Melampsoraceae</taxon>
        <taxon>Melampsora</taxon>
    </lineage>
</organism>
<proteinExistence type="predicted"/>
<sequence length="246" mass="27809">MCPRFSVIHEIIGHKANVSPHVILDTARSNKLSISALDPPDEIENPMIDPMLDTQFHYDPKDFEIPPEYHHEPLSPCQAPPPTRNTVNFNLKDNNDDIDLSQGSANEDGAQLIRKATRTPTKSKQGAETIANRPMKPLPSVDANPGRNKAPIAAMVNGRDEKLFRYFDRKTEEKKKSGSNLIKSQSKIAEDTLTWDKQKYQTEREAAEKAETLKSQIASELADKNINWEREKLDKEDARLIKVEEA</sequence>
<feature type="region of interest" description="Disordered" evidence="1">
    <location>
        <begin position="117"/>
        <end position="146"/>
    </location>
</feature>
<dbReference type="KEGG" id="mlr:MELLADRAFT_68462"/>
<name>F4S6W7_MELLP</name>